<dbReference type="SMART" id="SM00355">
    <property type="entry name" value="ZnF_C2H2"/>
    <property type="match status" value="6"/>
</dbReference>
<dbReference type="KEGG" id="cal:CAALFM_C504410CA"/>
<reference evidence="14 15" key="2">
    <citation type="journal article" date="2007" name="Genome Biol.">
        <title>Assembly of the Candida albicans genome into sixteen supercontigs aligned on the eight chromosomes.</title>
        <authorList>
            <person name="van het Hoog M."/>
            <person name="Rast T.J."/>
            <person name="Martchenko M."/>
            <person name="Grindle S."/>
            <person name="Dignard D."/>
            <person name="Hogues H."/>
            <person name="Cuomo C."/>
            <person name="Berriman M."/>
            <person name="Scherer S."/>
            <person name="Magee B.B."/>
            <person name="Whiteway M."/>
            <person name="Chibana H."/>
            <person name="Nantel A."/>
            <person name="Magee P.T."/>
        </authorList>
    </citation>
    <scope>GENOME REANNOTATION</scope>
    <source>
        <strain evidence="15">SC5314 / ATCC MYA-2876</strain>
    </source>
</reference>
<dbReference type="STRING" id="237561.A0A1D8PNY3"/>
<gene>
    <name evidence="14" type="ordered locus">CAALFM_C504410CA</name>
    <name evidence="13" type="ordered locus">orf19.11410</name>
</gene>
<dbReference type="GO" id="GO:0000978">
    <property type="term" value="F:RNA polymerase II cis-regulatory region sequence-specific DNA binding"/>
    <property type="evidence" value="ECO:0000318"/>
    <property type="project" value="GO_Central"/>
</dbReference>
<feature type="domain" description="C2H2-type" evidence="12">
    <location>
        <begin position="177"/>
        <end position="200"/>
    </location>
</feature>
<keyword evidence="3" id="KW-0677">Repeat</keyword>
<dbReference type="SUPFAM" id="SSF57667">
    <property type="entry name" value="beta-beta-alpha zinc fingers"/>
    <property type="match status" value="3"/>
</dbReference>
<evidence type="ECO:0000256" key="8">
    <source>
        <dbReference type="ARBA" id="ARBA00038089"/>
    </source>
</evidence>
<dbReference type="InterPro" id="IPR013087">
    <property type="entry name" value="Znf_C2H2_type"/>
</dbReference>
<dbReference type="GeneID" id="3636410"/>
<feature type="compositionally biased region" description="Acidic residues" evidence="11">
    <location>
        <begin position="93"/>
        <end position="105"/>
    </location>
</feature>
<keyword evidence="15" id="KW-1185">Reference proteome</keyword>
<evidence type="ECO:0000256" key="11">
    <source>
        <dbReference type="SAM" id="MobiDB-lite"/>
    </source>
</evidence>
<feature type="compositionally biased region" description="Basic and acidic residues" evidence="11">
    <location>
        <begin position="30"/>
        <end position="58"/>
    </location>
</feature>
<dbReference type="Proteomes" id="UP000000559">
    <property type="component" value="Chromosome 5"/>
</dbReference>
<evidence type="ECO:0000259" key="12">
    <source>
        <dbReference type="PROSITE" id="PS50157"/>
    </source>
</evidence>
<dbReference type="eggNOG" id="KOG1721">
    <property type="taxonomic scope" value="Eukaryota"/>
</dbReference>
<evidence type="ECO:0000256" key="2">
    <source>
        <dbReference type="ARBA" id="ARBA00022723"/>
    </source>
</evidence>
<feature type="domain" description="C2H2-type" evidence="12">
    <location>
        <begin position="350"/>
        <end position="378"/>
    </location>
</feature>
<dbReference type="FunFam" id="3.30.160.60:FF:002343">
    <property type="entry name" value="Zinc finger protein 33A"/>
    <property type="match status" value="1"/>
</dbReference>
<dbReference type="SMR" id="A0A1D8PNY3"/>
<dbReference type="GO" id="GO:0000981">
    <property type="term" value="F:DNA-binding transcription factor activity, RNA polymerase II-specific"/>
    <property type="evidence" value="ECO:0000318"/>
    <property type="project" value="GO_Central"/>
</dbReference>
<evidence type="ECO:0000256" key="5">
    <source>
        <dbReference type="ARBA" id="ARBA00022833"/>
    </source>
</evidence>
<dbReference type="EMBL" id="CP017627">
    <property type="protein sequence ID" value="AOW29849.1"/>
    <property type="molecule type" value="Genomic_DNA"/>
</dbReference>
<comment type="similarity">
    <text evidence="8">Belongs to the pacC/RIM101 family.</text>
</comment>
<evidence type="ECO:0000313" key="14">
    <source>
        <dbReference type="EMBL" id="AOW29849.1"/>
    </source>
</evidence>
<feature type="domain" description="C2H2-type" evidence="12">
    <location>
        <begin position="322"/>
        <end position="349"/>
    </location>
</feature>
<dbReference type="GO" id="GO:0008270">
    <property type="term" value="F:zinc ion binding"/>
    <property type="evidence" value="ECO:0007669"/>
    <property type="project" value="UniProtKB-KW"/>
</dbReference>
<dbReference type="PANTHER" id="PTHR14003:SF23">
    <property type="entry name" value="ZINC FINGER PROTEIN 143"/>
    <property type="match status" value="1"/>
</dbReference>
<proteinExistence type="inferred from homology"/>
<keyword evidence="5" id="KW-0862">Zinc</keyword>
<protein>
    <recommendedName>
        <fullName evidence="9">pH-response transcription factor pacC/RIM101</fullName>
    </recommendedName>
</protein>
<name>A0A1D8PNY3_CANAL</name>
<dbReference type="FunFam" id="3.30.160.60:FF:000100">
    <property type="entry name" value="Zinc finger 45-like"/>
    <property type="match status" value="2"/>
</dbReference>
<evidence type="ECO:0000256" key="1">
    <source>
        <dbReference type="ARBA" id="ARBA00004123"/>
    </source>
</evidence>
<feature type="domain" description="C2H2-type" evidence="12">
    <location>
        <begin position="149"/>
        <end position="176"/>
    </location>
</feature>
<dbReference type="RefSeq" id="XP_721838.2">
    <property type="nucleotide sequence ID" value="XM_716745.2"/>
</dbReference>
<evidence type="ECO:0000256" key="10">
    <source>
        <dbReference type="PROSITE-ProRule" id="PRU00042"/>
    </source>
</evidence>
<dbReference type="OrthoDB" id="3437960at2759"/>
<reference evidence="14 15" key="3">
    <citation type="journal article" date="2013" name="Genome Biol.">
        <title>Assembly of a phased diploid Candida albicans genome facilitates allele-specific measurements and provides a simple model for repeat and indel structure.</title>
        <authorList>
            <person name="Muzzey D."/>
            <person name="Schwartz K."/>
            <person name="Weissman J.S."/>
            <person name="Sherlock G."/>
        </authorList>
    </citation>
    <scope>NUCLEOTIDE SEQUENCE [LARGE SCALE GENOMIC DNA]</scope>
    <source>
        <strain evidence="15">SC5314 / ATCC MYA-2876</strain>
    </source>
</reference>
<dbReference type="GO" id="GO:0005634">
    <property type="term" value="C:nucleus"/>
    <property type="evidence" value="ECO:0007669"/>
    <property type="project" value="UniProtKB-SubCell"/>
</dbReference>
<keyword evidence="7" id="KW-0539">Nucleus</keyword>
<feature type="domain" description="C2H2-type" evidence="12">
    <location>
        <begin position="243"/>
        <end position="273"/>
    </location>
</feature>
<dbReference type="PROSITE" id="PS00028">
    <property type="entry name" value="ZINC_FINGER_C2H2_1"/>
    <property type="match status" value="5"/>
</dbReference>
<keyword evidence="4 10" id="KW-0863">Zinc-finger</keyword>
<dbReference type="FunFam" id="3.30.160.60:FF:001102">
    <property type="entry name" value="Transcription factor IIIA"/>
    <property type="match status" value="1"/>
</dbReference>
<dbReference type="Gene3D" id="3.30.160.60">
    <property type="entry name" value="Classic Zinc Finger"/>
    <property type="match status" value="4"/>
</dbReference>
<evidence type="ECO:0000313" key="13">
    <source>
        <dbReference type="CGD" id="CAL0000189493"/>
    </source>
</evidence>
<comment type="subcellular location">
    <subcellularLocation>
        <location evidence="1">Nucleus</location>
    </subcellularLocation>
</comment>
<evidence type="ECO:0000256" key="9">
    <source>
        <dbReference type="ARBA" id="ARBA00039490"/>
    </source>
</evidence>
<feature type="domain" description="C2H2-type" evidence="12">
    <location>
        <begin position="292"/>
        <end position="321"/>
    </location>
</feature>
<organism evidence="14 15">
    <name type="scientific">Candida albicans (strain SC5314 / ATCC MYA-2876)</name>
    <name type="common">Yeast</name>
    <dbReference type="NCBI Taxonomy" id="237561"/>
    <lineage>
        <taxon>Eukaryota</taxon>
        <taxon>Fungi</taxon>
        <taxon>Dikarya</taxon>
        <taxon>Ascomycota</taxon>
        <taxon>Saccharomycotina</taxon>
        <taxon>Pichiomycetes</taxon>
        <taxon>Debaryomycetaceae</taxon>
        <taxon>Candida/Lodderomyces clade</taxon>
        <taxon>Candida</taxon>
    </lineage>
</organism>
<reference evidence="14 15" key="1">
    <citation type="journal article" date="2004" name="Proc. Natl. Acad. Sci. U.S.A.">
        <title>The diploid genome sequence of Candida albicans.</title>
        <authorList>
            <person name="Jones T."/>
            <person name="Federspiel N.A."/>
            <person name="Chibana H."/>
            <person name="Dungan J."/>
            <person name="Kalman S."/>
            <person name="Magee B.B."/>
            <person name="Newport G."/>
            <person name="Thorstenson Y.R."/>
            <person name="Agabian N."/>
            <person name="Magee P.T."/>
            <person name="Davis R.W."/>
            <person name="Scherer S."/>
        </authorList>
    </citation>
    <scope>NUCLEOTIDE SEQUENCE [LARGE SCALE GENOMIC DNA]</scope>
    <source>
        <strain evidence="15">SC5314 / ATCC MYA-2876</strain>
    </source>
</reference>
<dbReference type="Pfam" id="PF00096">
    <property type="entry name" value="zf-C2H2"/>
    <property type="match status" value="5"/>
</dbReference>
<evidence type="ECO:0000256" key="4">
    <source>
        <dbReference type="ARBA" id="ARBA00022771"/>
    </source>
</evidence>
<accession>A0A1D8PNY3</accession>
<evidence type="ECO:0000256" key="3">
    <source>
        <dbReference type="ARBA" id="ARBA00022737"/>
    </source>
</evidence>
<dbReference type="VEuPathDB" id="FungiDB:C5_04410C_A"/>
<sequence length="380" mass="44619">MTLSSRRRELRASIRENIRQAENFDQEDDADKHIDQELRHLQHSHPQEHEATTNHDATKSINTIKREHEEHAGYNNAYDTIKVKREFDNKQGEDDDEEEEEEYQEENEHTEIPNRRRTRNKRQRIELSNTTVAPQTRTIFKHIDNPDSTICEHCGLAFRNVIDKRNHRRTHSQPKRHVCETCGKKFSQKANLEIHKTHVHHDLILDEYNGELPNQPVEDNSANIFSNDNNTKPPVNLKDVRVFHCNALQCGKGFISHDKLMDHIATEHPNFVPEVKKETKREKKKAQLPKVHECTFEGCDKSFAKISDYKRHYRIHTGERPYICEHCGASFNQRYRLTTHTRIHTGEKPFQCKYCGKTFARGDAVQSHIFSIHRAKGEAF</sequence>
<feature type="region of interest" description="Disordered" evidence="11">
    <location>
        <begin position="17"/>
        <end position="58"/>
    </location>
</feature>
<evidence type="ECO:0000313" key="15">
    <source>
        <dbReference type="Proteomes" id="UP000000559"/>
    </source>
</evidence>
<keyword evidence="6" id="KW-0175">Coiled coil</keyword>
<dbReference type="PROSITE" id="PS50157">
    <property type="entry name" value="ZINC_FINGER_C2H2_2"/>
    <property type="match status" value="6"/>
</dbReference>
<feature type="region of interest" description="Disordered" evidence="11">
    <location>
        <begin position="88"/>
        <end position="130"/>
    </location>
</feature>
<keyword evidence="2" id="KW-0479">Metal-binding</keyword>
<dbReference type="InterPro" id="IPR036236">
    <property type="entry name" value="Znf_C2H2_sf"/>
</dbReference>
<dbReference type="GO" id="GO:0006355">
    <property type="term" value="P:regulation of DNA-templated transcription"/>
    <property type="evidence" value="ECO:0000318"/>
    <property type="project" value="GO_Central"/>
</dbReference>
<dbReference type="CGD" id="CAL0000189493">
    <property type="gene designation" value="orf19.11410"/>
</dbReference>
<evidence type="ECO:0000256" key="6">
    <source>
        <dbReference type="ARBA" id="ARBA00023054"/>
    </source>
</evidence>
<dbReference type="InParanoid" id="A0A1D8PNY3"/>
<dbReference type="PANTHER" id="PTHR14003">
    <property type="entry name" value="TRANSCRIPTIONAL REPRESSOR PROTEIN YY"/>
    <property type="match status" value="1"/>
</dbReference>
<dbReference type="AlphaFoldDB" id="A0A1D8PNY3"/>
<evidence type="ECO:0000256" key="7">
    <source>
        <dbReference type="ARBA" id="ARBA00023242"/>
    </source>
</evidence>